<keyword evidence="8" id="KW-0800">Toxin</keyword>
<gene>
    <name evidence="8" type="primary">vapC</name>
    <name evidence="10" type="ORF">EDC90_102469</name>
</gene>
<evidence type="ECO:0000256" key="2">
    <source>
        <dbReference type="ARBA" id="ARBA00022649"/>
    </source>
</evidence>
<comment type="cofactor">
    <cofactor evidence="1 8">
        <name>Mg(2+)</name>
        <dbReference type="ChEBI" id="CHEBI:18420"/>
    </cofactor>
</comment>
<keyword evidence="5 8" id="KW-0378">Hydrolase</keyword>
<dbReference type="Gene3D" id="3.40.50.1010">
    <property type="entry name" value="5'-nuclease"/>
    <property type="match status" value="1"/>
</dbReference>
<feature type="domain" description="PIN" evidence="9">
    <location>
        <begin position="4"/>
        <end position="123"/>
    </location>
</feature>
<keyword evidence="6 8" id="KW-0460">Magnesium</keyword>
<dbReference type="GO" id="GO:0090729">
    <property type="term" value="F:toxin activity"/>
    <property type="evidence" value="ECO:0007669"/>
    <property type="project" value="UniProtKB-KW"/>
</dbReference>
<dbReference type="InterPro" id="IPR022907">
    <property type="entry name" value="VapC_family"/>
</dbReference>
<dbReference type="RefSeq" id="WP_132312831.1">
    <property type="nucleotide sequence ID" value="NZ_SMAR01000024.1"/>
</dbReference>
<comment type="caution">
    <text evidence="10">The sequence shown here is derived from an EMBL/GenBank/DDBJ whole genome shotgun (WGS) entry which is preliminary data.</text>
</comment>
<keyword evidence="4 8" id="KW-0479">Metal-binding</keyword>
<dbReference type="SUPFAM" id="SSF88723">
    <property type="entry name" value="PIN domain-like"/>
    <property type="match status" value="1"/>
</dbReference>
<dbReference type="AlphaFoldDB" id="A0A4R3NLX7"/>
<sequence>MKLLLDTNVLSEVTKPRPESRVLAWLDEIDEDRSFISVVSFAEIRRGVALMDSGRRRDALADWLTNDLPQRFEHRVLAVDEAVAFAWGELMGDAKRRGRGMSSMDGLIAATAMAHGLTLATRNIKDFTGCGIELIDPWAV</sequence>
<evidence type="ECO:0000256" key="4">
    <source>
        <dbReference type="ARBA" id="ARBA00022723"/>
    </source>
</evidence>
<evidence type="ECO:0000256" key="7">
    <source>
        <dbReference type="ARBA" id="ARBA00038093"/>
    </source>
</evidence>
<accession>A0A4R3NLX7</accession>
<name>A0A4R3NLX7_9HYPH</name>
<comment type="similarity">
    <text evidence="7 8">Belongs to the PINc/VapC protein family.</text>
</comment>
<evidence type="ECO:0000256" key="3">
    <source>
        <dbReference type="ARBA" id="ARBA00022722"/>
    </source>
</evidence>
<dbReference type="PANTHER" id="PTHR33653:SF1">
    <property type="entry name" value="RIBONUCLEASE VAPC2"/>
    <property type="match status" value="1"/>
</dbReference>
<keyword evidence="3 8" id="KW-0540">Nuclease</keyword>
<dbReference type="InterPro" id="IPR029060">
    <property type="entry name" value="PIN-like_dom_sf"/>
</dbReference>
<dbReference type="EC" id="3.1.-.-" evidence="8"/>
<dbReference type="Pfam" id="PF01850">
    <property type="entry name" value="PIN"/>
    <property type="match status" value="1"/>
</dbReference>
<proteinExistence type="inferred from homology"/>
<feature type="binding site" evidence="8">
    <location>
        <position position="6"/>
    </location>
    <ligand>
        <name>Mg(2+)</name>
        <dbReference type="ChEBI" id="CHEBI:18420"/>
    </ligand>
</feature>
<dbReference type="InterPro" id="IPR050556">
    <property type="entry name" value="Type_II_TA_system_RNase"/>
</dbReference>
<protein>
    <recommendedName>
        <fullName evidence="8">Ribonuclease VapC</fullName>
        <shortName evidence="8">RNase VapC</shortName>
        <ecNumber evidence="8">3.1.-.-</ecNumber>
    </recommendedName>
    <alternativeName>
        <fullName evidence="8">Toxin VapC</fullName>
    </alternativeName>
</protein>
<dbReference type="InterPro" id="IPR002716">
    <property type="entry name" value="PIN_dom"/>
</dbReference>
<dbReference type="GO" id="GO:0004540">
    <property type="term" value="F:RNA nuclease activity"/>
    <property type="evidence" value="ECO:0007669"/>
    <property type="project" value="InterPro"/>
</dbReference>
<dbReference type="CDD" id="cd18731">
    <property type="entry name" value="PIN_NgFitB-like"/>
    <property type="match status" value="1"/>
</dbReference>
<dbReference type="PANTHER" id="PTHR33653">
    <property type="entry name" value="RIBONUCLEASE VAPC2"/>
    <property type="match status" value="1"/>
</dbReference>
<evidence type="ECO:0000256" key="1">
    <source>
        <dbReference type="ARBA" id="ARBA00001946"/>
    </source>
</evidence>
<evidence type="ECO:0000313" key="10">
    <source>
        <dbReference type="EMBL" id="TCT36085.1"/>
    </source>
</evidence>
<feature type="binding site" evidence="8">
    <location>
        <position position="105"/>
    </location>
    <ligand>
        <name>Mg(2+)</name>
        <dbReference type="ChEBI" id="CHEBI:18420"/>
    </ligand>
</feature>
<organism evidence="10 11">
    <name type="scientific">Martelella mediterranea</name>
    <dbReference type="NCBI Taxonomy" id="293089"/>
    <lineage>
        <taxon>Bacteria</taxon>
        <taxon>Pseudomonadati</taxon>
        <taxon>Pseudomonadota</taxon>
        <taxon>Alphaproteobacteria</taxon>
        <taxon>Hyphomicrobiales</taxon>
        <taxon>Aurantimonadaceae</taxon>
        <taxon>Martelella</taxon>
    </lineage>
</organism>
<dbReference type="OrthoDB" id="5458135at2"/>
<reference evidence="10 11" key="1">
    <citation type="submission" date="2019-03" db="EMBL/GenBank/DDBJ databases">
        <title>Freshwater and sediment microbial communities from various areas in North America, analyzing microbe dynamics in response to fracking.</title>
        <authorList>
            <person name="Lamendella R."/>
        </authorList>
    </citation>
    <scope>NUCLEOTIDE SEQUENCE [LARGE SCALE GENOMIC DNA]</scope>
    <source>
        <strain evidence="10 11">175.2</strain>
    </source>
</reference>
<dbReference type="GO" id="GO:0000287">
    <property type="term" value="F:magnesium ion binding"/>
    <property type="evidence" value="ECO:0007669"/>
    <property type="project" value="UniProtKB-UniRule"/>
</dbReference>
<evidence type="ECO:0000259" key="9">
    <source>
        <dbReference type="Pfam" id="PF01850"/>
    </source>
</evidence>
<keyword evidence="11" id="KW-1185">Reference proteome</keyword>
<evidence type="ECO:0000256" key="5">
    <source>
        <dbReference type="ARBA" id="ARBA00022801"/>
    </source>
</evidence>
<evidence type="ECO:0000256" key="6">
    <source>
        <dbReference type="ARBA" id="ARBA00022842"/>
    </source>
</evidence>
<keyword evidence="2 8" id="KW-1277">Toxin-antitoxin system</keyword>
<dbReference type="EMBL" id="SMAR01000024">
    <property type="protein sequence ID" value="TCT36085.1"/>
    <property type="molecule type" value="Genomic_DNA"/>
</dbReference>
<evidence type="ECO:0000313" key="11">
    <source>
        <dbReference type="Proteomes" id="UP000295097"/>
    </source>
</evidence>
<dbReference type="HAMAP" id="MF_00265">
    <property type="entry name" value="VapC_Nob1"/>
    <property type="match status" value="1"/>
</dbReference>
<dbReference type="Proteomes" id="UP000295097">
    <property type="component" value="Unassembled WGS sequence"/>
</dbReference>
<dbReference type="GO" id="GO:0016787">
    <property type="term" value="F:hydrolase activity"/>
    <property type="evidence" value="ECO:0007669"/>
    <property type="project" value="UniProtKB-KW"/>
</dbReference>
<comment type="function">
    <text evidence="8">Toxic component of a toxin-antitoxin (TA) system. An RNase.</text>
</comment>
<evidence type="ECO:0000256" key="8">
    <source>
        <dbReference type="HAMAP-Rule" id="MF_00265"/>
    </source>
</evidence>